<proteinExistence type="predicted"/>
<reference evidence="2" key="1">
    <citation type="journal article" date="2019" name="Int. J. Syst. Evol. Microbiol.">
        <title>The Global Catalogue of Microorganisms (GCM) 10K type strain sequencing project: providing services to taxonomists for standard genome sequencing and annotation.</title>
        <authorList>
            <consortium name="The Broad Institute Genomics Platform"/>
            <consortium name="The Broad Institute Genome Sequencing Center for Infectious Disease"/>
            <person name="Wu L."/>
            <person name="Ma J."/>
        </authorList>
    </citation>
    <scope>NUCLEOTIDE SEQUENCE [LARGE SCALE GENOMIC DNA]</scope>
    <source>
        <strain evidence="2">CGMCC 1.6375</strain>
    </source>
</reference>
<evidence type="ECO:0000313" key="2">
    <source>
        <dbReference type="Proteomes" id="UP000632339"/>
    </source>
</evidence>
<organism evidence="1 2">
    <name type="scientific">Dyadobacter beijingensis</name>
    <dbReference type="NCBI Taxonomy" id="365489"/>
    <lineage>
        <taxon>Bacteria</taxon>
        <taxon>Pseudomonadati</taxon>
        <taxon>Bacteroidota</taxon>
        <taxon>Cytophagia</taxon>
        <taxon>Cytophagales</taxon>
        <taxon>Spirosomataceae</taxon>
        <taxon>Dyadobacter</taxon>
    </lineage>
</organism>
<accession>A0ABQ2IF72</accession>
<dbReference type="EMBL" id="BMLI01000002">
    <property type="protein sequence ID" value="GGN06572.1"/>
    <property type="molecule type" value="Genomic_DNA"/>
</dbReference>
<comment type="caution">
    <text evidence="1">The sequence shown here is derived from an EMBL/GenBank/DDBJ whole genome shotgun (WGS) entry which is preliminary data.</text>
</comment>
<sequence length="58" mass="5981">MTALKRCQDQCEGDLDDISDTAGWALGGLVFGALLTEGLGLGEFVFGAGTSAEAEQDE</sequence>
<evidence type="ECO:0008006" key="3">
    <source>
        <dbReference type="Google" id="ProtNLM"/>
    </source>
</evidence>
<dbReference type="Proteomes" id="UP000632339">
    <property type="component" value="Unassembled WGS sequence"/>
</dbReference>
<name>A0ABQ2IF72_9BACT</name>
<evidence type="ECO:0000313" key="1">
    <source>
        <dbReference type="EMBL" id="GGN06572.1"/>
    </source>
</evidence>
<keyword evidence="2" id="KW-1185">Reference proteome</keyword>
<protein>
    <recommendedName>
        <fullName evidence="3">Class IIb bacteriocin, lactobin A/cerein 7B family</fullName>
    </recommendedName>
</protein>
<gene>
    <name evidence="1" type="ORF">GCM10010967_47270</name>
</gene>